<dbReference type="GO" id="GO:0005737">
    <property type="term" value="C:cytoplasm"/>
    <property type="evidence" value="ECO:0007669"/>
    <property type="project" value="TreeGrafter"/>
</dbReference>
<reference evidence="3" key="1">
    <citation type="submission" date="2020-06" db="EMBL/GenBank/DDBJ databases">
        <authorList>
            <consortium name="Plant Systems Biology data submission"/>
        </authorList>
    </citation>
    <scope>NUCLEOTIDE SEQUENCE</scope>
    <source>
        <strain evidence="3">D6</strain>
    </source>
</reference>
<dbReference type="InterPro" id="IPR011704">
    <property type="entry name" value="ATPase_dyneun-rel_AAA"/>
</dbReference>
<dbReference type="InterPro" id="IPR002035">
    <property type="entry name" value="VWF_A"/>
</dbReference>
<feature type="region of interest" description="Disordered" evidence="1">
    <location>
        <begin position="953"/>
        <end position="1008"/>
    </location>
</feature>
<feature type="domain" description="VWFA" evidence="2">
    <location>
        <begin position="1133"/>
        <end position="1315"/>
    </location>
</feature>
<protein>
    <submittedName>
        <fullName evidence="3">Willebrand factor A domain-containing protein 8</fullName>
    </submittedName>
</protein>
<dbReference type="Gene3D" id="3.40.50.410">
    <property type="entry name" value="von Willebrand factor, type A domain"/>
    <property type="match status" value="1"/>
</dbReference>
<organism evidence="3 4">
    <name type="scientific">Seminavis robusta</name>
    <dbReference type="NCBI Taxonomy" id="568900"/>
    <lineage>
        <taxon>Eukaryota</taxon>
        <taxon>Sar</taxon>
        <taxon>Stramenopiles</taxon>
        <taxon>Ochrophyta</taxon>
        <taxon>Bacillariophyta</taxon>
        <taxon>Bacillariophyceae</taxon>
        <taxon>Bacillariophycidae</taxon>
        <taxon>Naviculales</taxon>
        <taxon>Naviculaceae</taxon>
        <taxon>Seminavis</taxon>
    </lineage>
</organism>
<sequence>MSNQLLLRRVASVSCWKRFGVRHTTSSTSSHRCLSTTIDPGNDGNDDDRSVSIGNVRVDSAPAGSDRPDLIPSLHPYESTYIAPCQLSHLRWMLQKDLRLHQDFLLMGHPALARDRRHLVFLYAALVGREVEYVAISRDTSDADLKQRKEVDGRASIYVHQAPVRAALEGRLLILDSIEKAERNVLPTLNNLLENRELSLDDGGLLVAPHIYDQQEQSSPNSSTTSTIHRVHPDFRVAALASVPANLDPPLRSRFQARVAHPMDPGEMLHVLAAVPHRTLDSNQLQQLVGLASTVPDGISLQSVGDAANYLEHYTSKVLSPRVALLPHGLGMLSVDDVEEETPVAKQQPNNDNHNPSFVPTATTQTVQSLIQNAFASGNRAVALVGPKGCYKSALARQLASQDNKKMELFSLYSDMTARDCLLTRGTDGDGNTVWRPTPLTRAVQQGHAVILDGIDKVGADTLTSALALLLEQGQVDLPNGQRLQAPPGFCCIALAHSDNNWMTPEIQGMFHWIRVDPLPSPELKEVLTGLYPSLDVATLDKIVNLRDRLDAAITSGAADTAEEQESLVLSLRKIKHICKRVERQEQQEDLPRLVHNALLTSLMPERERKIVMKCMKDCGIVATKKTQQNRQQQSSSSTLLDETLLESCRRTPKHPLLVPNPVFEENPGHAHVLNDILDAHAVGERALLIMGFQGVGKNRVVDYLLNKLQCEREYLQLHRDTTVQSLLSSPSVEDGRIVYGDSPLVRAAKHGRILVVDEADKAPVEVVALLKGLIEDGELALPDGRVLRYNETGAADSAVDDDDTIFIHPDFRVWALANPSGYPFHGNDLAREMADVFSCHTVPALDAESQRRILKRYGPNVSDNVINTIIDIWQDLRESHEKGVMAYPFSVREAVSVIKHLNQFPSDGLDGALENVIAFDRFDNVTLKQLASVFNRHGVPVSIEVSGRALEAGTEGGISTPRTRTSSPKHGKIDEKNDPHVGGNTWAGGSGGSDTAGLGGRGGPYRLDSGHPVHQVSDEMKAEVSEEAQRKAREMARDALEQKLKELNMGELDWERYNHLHQQVAVQIQQLQVLLKDIKRRKQERMWLKRQSTGELDDSRLVDALAGEKDVFKRRGQANENNNPNSAQDTEPIAIKLVVDVSASMYRFNGFDGRLQRLLEATLMIMEALKDDERFELNIVGHNGDSAEIPLVTGETSQDPKTQLRVLESMVAHTQYTFAGDSTLEAIELAVSQAHEGDLVLVISDANLKRYRIDPTEVSALLRRKDVHAHLVLIGGFGEEPIKLARAIPNERAQVCLDSAELPLILKNIVASAAK</sequence>
<name>A0A9N8H951_9STRA</name>
<feature type="region of interest" description="Disordered" evidence="1">
    <location>
        <begin position="30"/>
        <end position="52"/>
    </location>
</feature>
<evidence type="ECO:0000313" key="3">
    <source>
        <dbReference type="EMBL" id="CAB9501403.1"/>
    </source>
</evidence>
<dbReference type="SUPFAM" id="SSF53300">
    <property type="entry name" value="vWA-like"/>
    <property type="match status" value="1"/>
</dbReference>
<comment type="caution">
    <text evidence="3">The sequence shown here is derived from an EMBL/GenBank/DDBJ whole genome shotgun (WGS) entry which is preliminary data.</text>
</comment>
<dbReference type="SMART" id="SM00327">
    <property type="entry name" value="VWA"/>
    <property type="match status" value="1"/>
</dbReference>
<proteinExistence type="predicted"/>
<gene>
    <name evidence="3" type="ORF">SEMRO_107_G054040.1</name>
</gene>
<dbReference type="InterPro" id="IPR039891">
    <property type="entry name" value="VWA8"/>
</dbReference>
<feature type="compositionally biased region" description="Gly residues" evidence="1">
    <location>
        <begin position="986"/>
        <end position="1004"/>
    </location>
</feature>
<dbReference type="Proteomes" id="UP001153069">
    <property type="component" value="Unassembled WGS sequence"/>
</dbReference>
<dbReference type="SUPFAM" id="SSF52540">
    <property type="entry name" value="P-loop containing nucleoside triphosphate hydrolases"/>
    <property type="match status" value="3"/>
</dbReference>
<dbReference type="PANTHER" id="PTHR21610:SF9">
    <property type="entry name" value="VON WILLEBRAND FACTOR A DOMAIN-CONTAINING PROTEIN 8"/>
    <property type="match status" value="1"/>
</dbReference>
<keyword evidence="4" id="KW-1185">Reference proteome</keyword>
<dbReference type="InterPro" id="IPR036465">
    <property type="entry name" value="vWFA_dom_sf"/>
</dbReference>
<evidence type="ECO:0000259" key="2">
    <source>
        <dbReference type="SMART" id="SM00327"/>
    </source>
</evidence>
<evidence type="ECO:0000256" key="1">
    <source>
        <dbReference type="SAM" id="MobiDB-lite"/>
    </source>
</evidence>
<dbReference type="GO" id="GO:0005524">
    <property type="term" value="F:ATP binding"/>
    <property type="evidence" value="ECO:0007669"/>
    <property type="project" value="InterPro"/>
</dbReference>
<dbReference type="OrthoDB" id="5186at2759"/>
<dbReference type="EMBL" id="CAICTM010000106">
    <property type="protein sequence ID" value="CAB9501403.1"/>
    <property type="molecule type" value="Genomic_DNA"/>
</dbReference>
<dbReference type="Pfam" id="PF07728">
    <property type="entry name" value="AAA_5"/>
    <property type="match status" value="3"/>
</dbReference>
<accession>A0A9N8H951</accession>
<dbReference type="GO" id="GO:0016887">
    <property type="term" value="F:ATP hydrolysis activity"/>
    <property type="evidence" value="ECO:0007669"/>
    <property type="project" value="InterPro"/>
</dbReference>
<dbReference type="InterPro" id="IPR027417">
    <property type="entry name" value="P-loop_NTPase"/>
</dbReference>
<evidence type="ECO:0000313" key="4">
    <source>
        <dbReference type="Proteomes" id="UP001153069"/>
    </source>
</evidence>
<dbReference type="Gene3D" id="3.40.50.300">
    <property type="entry name" value="P-loop containing nucleotide triphosphate hydrolases"/>
    <property type="match status" value="3"/>
</dbReference>
<dbReference type="PANTHER" id="PTHR21610">
    <property type="entry name" value="VON WILLEBRAND FACTOR A DOMAIN-CONTAINING PROTEIN 8"/>
    <property type="match status" value="1"/>
</dbReference>